<dbReference type="AlphaFoldDB" id="A0A8H6JNS7"/>
<keyword evidence="3" id="KW-1185">Reference proteome</keyword>
<protein>
    <submittedName>
        <fullName evidence="2">Uncharacterized protein</fullName>
    </submittedName>
</protein>
<organism evidence="2 3">
    <name type="scientific">Colletotrichum sojae</name>
    <dbReference type="NCBI Taxonomy" id="2175907"/>
    <lineage>
        <taxon>Eukaryota</taxon>
        <taxon>Fungi</taxon>
        <taxon>Dikarya</taxon>
        <taxon>Ascomycota</taxon>
        <taxon>Pezizomycotina</taxon>
        <taxon>Sordariomycetes</taxon>
        <taxon>Hypocreomycetidae</taxon>
        <taxon>Glomerellales</taxon>
        <taxon>Glomerellaceae</taxon>
        <taxon>Colletotrichum</taxon>
        <taxon>Colletotrichum orchidearum species complex</taxon>
    </lineage>
</organism>
<dbReference type="EMBL" id="WIGN01000027">
    <property type="protein sequence ID" value="KAF6816537.1"/>
    <property type="molecule type" value="Genomic_DNA"/>
</dbReference>
<gene>
    <name evidence="2" type="ORF">CSOJ01_02919</name>
</gene>
<evidence type="ECO:0000313" key="2">
    <source>
        <dbReference type="EMBL" id="KAF6816537.1"/>
    </source>
</evidence>
<dbReference type="Proteomes" id="UP000652219">
    <property type="component" value="Unassembled WGS sequence"/>
</dbReference>
<accession>A0A8H6JNS7</accession>
<sequence length="137" mass="15058">MKTLSLGFSFVGFGESTLIRSFAMVAMSGRAEEAYSPRQDEHRVTPPAQGLYTLSDGFEQTLQAAYSSWESSCKIGRFIFRPPANCMGFDTAFPAIATAHISSSPLANRTESSLGPPPSRDSDFLDWPRWTSSYPDC</sequence>
<reference evidence="2 3" key="1">
    <citation type="journal article" date="2020" name="Phytopathology">
        <title>Genome Sequence Resources of Colletotrichum truncatum, C. plurivorum, C. musicola, and C. sojae: Four Species Pathogenic to Soybean (Glycine max).</title>
        <authorList>
            <person name="Rogerio F."/>
            <person name="Boufleur T.R."/>
            <person name="Ciampi-Guillardi M."/>
            <person name="Sukno S.A."/>
            <person name="Thon M.R."/>
            <person name="Massola Junior N.S."/>
            <person name="Baroncelli R."/>
        </authorList>
    </citation>
    <scope>NUCLEOTIDE SEQUENCE [LARGE SCALE GENOMIC DNA]</scope>
    <source>
        <strain evidence="2 3">LFN0009</strain>
    </source>
</reference>
<evidence type="ECO:0000256" key="1">
    <source>
        <dbReference type="SAM" id="MobiDB-lite"/>
    </source>
</evidence>
<comment type="caution">
    <text evidence="2">The sequence shown here is derived from an EMBL/GenBank/DDBJ whole genome shotgun (WGS) entry which is preliminary data.</text>
</comment>
<proteinExistence type="predicted"/>
<name>A0A8H6JNS7_9PEZI</name>
<feature type="region of interest" description="Disordered" evidence="1">
    <location>
        <begin position="106"/>
        <end position="126"/>
    </location>
</feature>
<evidence type="ECO:0000313" key="3">
    <source>
        <dbReference type="Proteomes" id="UP000652219"/>
    </source>
</evidence>